<accession>A0A2Z7B8U9</accession>
<dbReference type="AlphaFoldDB" id="A0A2Z7B8U9"/>
<name>A0A2Z7B8U9_9LAMI</name>
<dbReference type="OrthoDB" id="1751168at2759"/>
<organism evidence="1 2">
    <name type="scientific">Dorcoceras hygrometricum</name>
    <dbReference type="NCBI Taxonomy" id="472368"/>
    <lineage>
        <taxon>Eukaryota</taxon>
        <taxon>Viridiplantae</taxon>
        <taxon>Streptophyta</taxon>
        <taxon>Embryophyta</taxon>
        <taxon>Tracheophyta</taxon>
        <taxon>Spermatophyta</taxon>
        <taxon>Magnoliopsida</taxon>
        <taxon>eudicotyledons</taxon>
        <taxon>Gunneridae</taxon>
        <taxon>Pentapetalae</taxon>
        <taxon>asterids</taxon>
        <taxon>lamiids</taxon>
        <taxon>Lamiales</taxon>
        <taxon>Gesneriaceae</taxon>
        <taxon>Didymocarpoideae</taxon>
        <taxon>Trichosporeae</taxon>
        <taxon>Loxocarpinae</taxon>
        <taxon>Dorcoceras</taxon>
    </lineage>
</organism>
<evidence type="ECO:0000313" key="1">
    <source>
        <dbReference type="EMBL" id="KZV30933.1"/>
    </source>
</evidence>
<sequence>VVKMFKSMEESGFRGFLGVSGSVFVGALTEFFANTAVIGGTIVSTVANRKMVITKDVFEEMFPLPTDGLVSFTDLPAKAVAEMKMFLSATGVSFRPPNKKKDMKVECRLLHDIVAKSLSAKAGSFYVVMTKKFEMMVAISAELKVNWGHILFQTLVSMVYIPGKKSHVVLIYMKKNQAAPQAGEARKLSGDTASENKLLTDGLQSLTNKIVKEKVVVKKEKVVVTKRIVAGSQAGPAKSKSETGSDED</sequence>
<gene>
    <name evidence="1" type="ORF">F511_24613</name>
</gene>
<feature type="non-terminal residue" evidence="1">
    <location>
        <position position="1"/>
    </location>
</feature>
<keyword evidence="2" id="KW-1185">Reference proteome</keyword>
<reference evidence="1 2" key="1">
    <citation type="journal article" date="2015" name="Proc. Natl. Acad. Sci. U.S.A.">
        <title>The resurrection genome of Boea hygrometrica: A blueprint for survival of dehydration.</title>
        <authorList>
            <person name="Xiao L."/>
            <person name="Yang G."/>
            <person name="Zhang L."/>
            <person name="Yang X."/>
            <person name="Zhao S."/>
            <person name="Ji Z."/>
            <person name="Zhou Q."/>
            <person name="Hu M."/>
            <person name="Wang Y."/>
            <person name="Chen M."/>
            <person name="Xu Y."/>
            <person name="Jin H."/>
            <person name="Xiao X."/>
            <person name="Hu G."/>
            <person name="Bao F."/>
            <person name="Hu Y."/>
            <person name="Wan P."/>
            <person name="Li L."/>
            <person name="Deng X."/>
            <person name="Kuang T."/>
            <person name="Xiang C."/>
            <person name="Zhu J.K."/>
            <person name="Oliver M.J."/>
            <person name="He Y."/>
        </authorList>
    </citation>
    <scope>NUCLEOTIDE SEQUENCE [LARGE SCALE GENOMIC DNA]</scope>
    <source>
        <strain evidence="2">cv. XS01</strain>
    </source>
</reference>
<dbReference type="Proteomes" id="UP000250235">
    <property type="component" value="Unassembled WGS sequence"/>
</dbReference>
<protein>
    <submittedName>
        <fullName evidence="1">Uncharacterized protein</fullName>
    </submittedName>
</protein>
<dbReference type="EMBL" id="KV007774">
    <property type="protein sequence ID" value="KZV30933.1"/>
    <property type="molecule type" value="Genomic_DNA"/>
</dbReference>
<proteinExistence type="predicted"/>
<evidence type="ECO:0000313" key="2">
    <source>
        <dbReference type="Proteomes" id="UP000250235"/>
    </source>
</evidence>